<feature type="compositionally biased region" description="Polar residues" evidence="2">
    <location>
        <begin position="46"/>
        <end position="61"/>
    </location>
</feature>
<dbReference type="Pfam" id="PF01828">
    <property type="entry name" value="Peptidase_A4"/>
    <property type="match status" value="1"/>
</dbReference>
<feature type="region of interest" description="Disordered" evidence="2">
    <location>
        <begin position="1"/>
        <end position="67"/>
    </location>
</feature>
<evidence type="ECO:0000256" key="2">
    <source>
        <dbReference type="SAM" id="MobiDB-lite"/>
    </source>
</evidence>
<dbReference type="GO" id="GO:0006508">
    <property type="term" value="P:proteolysis"/>
    <property type="evidence" value="ECO:0007669"/>
    <property type="project" value="InterPro"/>
</dbReference>
<dbReference type="CDD" id="cd13426">
    <property type="entry name" value="Peptidase_G1"/>
    <property type="match status" value="1"/>
</dbReference>
<dbReference type="PANTHER" id="PTHR37536">
    <property type="entry name" value="PUTATIVE (AFU_ORTHOLOGUE AFUA_3G02970)-RELATED"/>
    <property type="match status" value="1"/>
</dbReference>
<keyword evidence="4" id="KW-1185">Reference proteome</keyword>
<dbReference type="PANTHER" id="PTHR37536:SF1">
    <property type="entry name" value="ASPERGILLOPEPSIN, PUTAITVE (AFU_ORTHOLOGUE AFUA_7G01200)"/>
    <property type="match status" value="1"/>
</dbReference>
<dbReference type="InterPro" id="IPR013320">
    <property type="entry name" value="ConA-like_dom_sf"/>
</dbReference>
<evidence type="ECO:0000313" key="3">
    <source>
        <dbReference type="EMBL" id="KAF7295877.1"/>
    </source>
</evidence>
<organism evidence="3 4">
    <name type="scientific">Mycena chlorophos</name>
    <name type="common">Agaric fungus</name>
    <name type="synonym">Agaricus chlorophos</name>
    <dbReference type="NCBI Taxonomy" id="658473"/>
    <lineage>
        <taxon>Eukaryota</taxon>
        <taxon>Fungi</taxon>
        <taxon>Dikarya</taxon>
        <taxon>Basidiomycota</taxon>
        <taxon>Agaricomycotina</taxon>
        <taxon>Agaricomycetes</taxon>
        <taxon>Agaricomycetidae</taxon>
        <taxon>Agaricales</taxon>
        <taxon>Marasmiineae</taxon>
        <taxon>Mycenaceae</taxon>
        <taxon>Mycena</taxon>
    </lineage>
</organism>
<name>A0A8H6VVY2_MYCCL</name>
<dbReference type="PRINTS" id="PR00977">
    <property type="entry name" value="SCYTLDPTASE"/>
</dbReference>
<feature type="compositionally biased region" description="Polar residues" evidence="2">
    <location>
        <begin position="1"/>
        <end position="10"/>
    </location>
</feature>
<gene>
    <name evidence="3" type="ORF">HMN09_01131300</name>
</gene>
<evidence type="ECO:0000256" key="1">
    <source>
        <dbReference type="PIRSR" id="PIRSR600250-50"/>
    </source>
</evidence>
<feature type="region of interest" description="Disordered" evidence="2">
    <location>
        <begin position="100"/>
        <end position="128"/>
    </location>
</feature>
<dbReference type="EMBL" id="JACAZE010000018">
    <property type="protein sequence ID" value="KAF7295877.1"/>
    <property type="molecule type" value="Genomic_DNA"/>
</dbReference>
<feature type="compositionally biased region" description="Polar residues" evidence="2">
    <location>
        <begin position="21"/>
        <end position="30"/>
    </location>
</feature>
<dbReference type="OrthoDB" id="2862635at2759"/>
<dbReference type="Proteomes" id="UP000613580">
    <property type="component" value="Unassembled WGS sequence"/>
</dbReference>
<protein>
    <recommendedName>
        <fullName evidence="5">Acid protease</fullName>
    </recommendedName>
</protein>
<proteinExistence type="predicted"/>
<feature type="active site" description="Proton acceptor" evidence="1">
    <location>
        <position position="279"/>
    </location>
</feature>
<dbReference type="GO" id="GO:0070007">
    <property type="term" value="F:glutamic-type endopeptidase activity"/>
    <property type="evidence" value="ECO:0007669"/>
    <property type="project" value="InterPro"/>
</dbReference>
<dbReference type="Gene3D" id="2.60.120.700">
    <property type="entry name" value="Peptidase G1"/>
    <property type="match status" value="1"/>
</dbReference>
<reference evidence="3" key="1">
    <citation type="submission" date="2020-05" db="EMBL/GenBank/DDBJ databases">
        <title>Mycena genomes resolve the evolution of fungal bioluminescence.</title>
        <authorList>
            <person name="Tsai I.J."/>
        </authorList>
    </citation>
    <scope>NUCLEOTIDE SEQUENCE</scope>
    <source>
        <strain evidence="3">110903Hualien_Pintung</strain>
    </source>
</reference>
<accession>A0A8H6VVY2</accession>
<dbReference type="InterPro" id="IPR038656">
    <property type="entry name" value="Peptidase_G1_sf"/>
</dbReference>
<dbReference type="InterPro" id="IPR000250">
    <property type="entry name" value="Peptidase_G1"/>
</dbReference>
<evidence type="ECO:0000313" key="4">
    <source>
        <dbReference type="Proteomes" id="UP000613580"/>
    </source>
</evidence>
<sequence>MAKNALSSKITPGVRGKGPVTTDSSPSNISWDGPGINWTPTRHDLSNINGPSEPRLSSSGPKLNDGPTNAVPLSPMLLVAAWVSALLAFTVSAAPRSSRASSLEDRLLSRQSGPRRPGNSEVSAHKSANHGSAIEYSSNWAGAVFESPANTYRSVTGTFVVPTPKVPAGSPTNGTYSGSIWVGIDGDTCSSAILQTGIDFTITNGRASYDAWYEYYPAYAYDFLGISIAAGNTIKLTATALSTTSGTVTIQNLSNKQTVTRPLVSAAKLCLQNVEWIVEDYQENGSQVPFASFSPAVTFTNAVATLKSGKTTGPSGSVVIEMVQNNQVVTSVSTGASSVTVSHL</sequence>
<evidence type="ECO:0008006" key="5">
    <source>
        <dbReference type="Google" id="ProtNLM"/>
    </source>
</evidence>
<dbReference type="AlphaFoldDB" id="A0A8H6VVY2"/>
<dbReference type="SUPFAM" id="SSF49899">
    <property type="entry name" value="Concanavalin A-like lectins/glucanases"/>
    <property type="match status" value="1"/>
</dbReference>
<comment type="caution">
    <text evidence="3">The sequence shown here is derived from an EMBL/GenBank/DDBJ whole genome shotgun (WGS) entry which is preliminary data.</text>
</comment>